<comment type="caution">
    <text evidence="1">The sequence shown here is derived from an EMBL/GenBank/DDBJ whole genome shotgun (WGS) entry which is preliminary data.</text>
</comment>
<evidence type="ECO:0000313" key="1">
    <source>
        <dbReference type="EMBL" id="MDP5226313.1"/>
    </source>
</evidence>
<name>A0ABT9IL51_9MICC</name>
<dbReference type="Proteomes" id="UP001232725">
    <property type="component" value="Unassembled WGS sequence"/>
</dbReference>
<organism evidence="1 2">
    <name type="scientific">Arthrobacter horti</name>
    <dbReference type="NCBI Taxonomy" id="3068273"/>
    <lineage>
        <taxon>Bacteria</taxon>
        <taxon>Bacillati</taxon>
        <taxon>Actinomycetota</taxon>
        <taxon>Actinomycetes</taxon>
        <taxon>Micrococcales</taxon>
        <taxon>Micrococcaceae</taxon>
        <taxon>Arthrobacter</taxon>
    </lineage>
</organism>
<reference evidence="1 2" key="1">
    <citation type="submission" date="2023-08" db="EMBL/GenBank/DDBJ databases">
        <title>Arthrobacter horti sp. nov., isolated from forest soil.</title>
        <authorList>
            <person name="Park M."/>
        </authorList>
    </citation>
    <scope>NUCLEOTIDE SEQUENCE [LARGE SCALE GENOMIC DNA]</scope>
    <source>
        <strain evidence="1 2">YJM1</strain>
    </source>
</reference>
<keyword evidence="2" id="KW-1185">Reference proteome</keyword>
<proteinExistence type="predicted"/>
<evidence type="ECO:0000313" key="2">
    <source>
        <dbReference type="Proteomes" id="UP001232725"/>
    </source>
</evidence>
<protein>
    <submittedName>
        <fullName evidence="1">Uncharacterized protein</fullName>
    </submittedName>
</protein>
<gene>
    <name evidence="1" type="ORF">Q9R02_03990</name>
</gene>
<dbReference type="EMBL" id="JAVALS010000002">
    <property type="protein sequence ID" value="MDP5226313.1"/>
    <property type="molecule type" value="Genomic_DNA"/>
</dbReference>
<sequence length="115" mass="12897">MICGEFPENPGYIEDINYGQWGLHLLDWRKVAARTEEQQTARPDQMKVDDIVIGEFLGDLEILIYAPSEVAGSRLLVALPLDPRDDWCPAGDTIAAVLEGMLNANGEKYWEANFD</sequence>
<accession>A0ABT9IL51</accession>
<dbReference type="RefSeq" id="WP_305995368.1">
    <property type="nucleotide sequence ID" value="NZ_JAVALS010000002.1"/>
</dbReference>